<name>A0A381UXF4_9ZZZZ</name>
<sequence>MSKDNNQDFEVSLQSAVRQTLIAAA</sequence>
<evidence type="ECO:0000313" key="1">
    <source>
        <dbReference type="EMBL" id="SVA32819.1"/>
    </source>
</evidence>
<reference evidence="1" key="1">
    <citation type="submission" date="2018-05" db="EMBL/GenBank/DDBJ databases">
        <authorList>
            <person name="Lanie J.A."/>
            <person name="Ng W.-L."/>
            <person name="Kazmierczak K.M."/>
            <person name="Andrzejewski T.M."/>
            <person name="Davidsen T.M."/>
            <person name="Wayne K.J."/>
            <person name="Tettelin H."/>
            <person name="Glass J.I."/>
            <person name="Rusch D."/>
            <person name="Podicherti R."/>
            <person name="Tsui H.-C.T."/>
            <person name="Winkler M.E."/>
        </authorList>
    </citation>
    <scope>NUCLEOTIDE SEQUENCE</scope>
</reference>
<organism evidence="1">
    <name type="scientific">marine metagenome</name>
    <dbReference type="NCBI Taxonomy" id="408172"/>
    <lineage>
        <taxon>unclassified sequences</taxon>
        <taxon>metagenomes</taxon>
        <taxon>ecological metagenomes</taxon>
    </lineage>
</organism>
<dbReference type="EMBL" id="UINC01007347">
    <property type="protein sequence ID" value="SVA32819.1"/>
    <property type="molecule type" value="Genomic_DNA"/>
</dbReference>
<protein>
    <submittedName>
        <fullName evidence="1">Uncharacterized protein</fullName>
    </submittedName>
</protein>
<gene>
    <name evidence="1" type="ORF">METZ01_LOCUS85673</name>
</gene>
<dbReference type="AlphaFoldDB" id="A0A381UXF4"/>
<accession>A0A381UXF4</accession>
<proteinExistence type="predicted"/>